<dbReference type="KEGG" id="mpk:VL20_4119"/>
<dbReference type="RefSeq" id="WP_052277213.1">
    <property type="nucleotide sequence ID" value="NZ_CP011339.1"/>
</dbReference>
<dbReference type="AlphaFoldDB" id="A0A0K1S4X4"/>
<protein>
    <submittedName>
        <fullName evidence="1">Uncharacterized protein</fullName>
    </submittedName>
</protein>
<dbReference type="EMBL" id="CP011339">
    <property type="protein sequence ID" value="AKV69063.1"/>
    <property type="molecule type" value="Genomic_DNA"/>
</dbReference>
<accession>A0A0K1S4X4</accession>
<evidence type="ECO:0000313" key="1">
    <source>
        <dbReference type="EMBL" id="AKV69063.1"/>
    </source>
</evidence>
<name>A0A0K1S4X4_9CHRO</name>
<dbReference type="Proteomes" id="UP000068167">
    <property type="component" value="Chromosome"/>
</dbReference>
<organism evidence="1 2">
    <name type="scientific">Microcystis panniformis FACHB-1757</name>
    <dbReference type="NCBI Taxonomy" id="1638788"/>
    <lineage>
        <taxon>Bacteria</taxon>
        <taxon>Bacillati</taxon>
        <taxon>Cyanobacteriota</taxon>
        <taxon>Cyanophyceae</taxon>
        <taxon>Oscillatoriophycideae</taxon>
        <taxon>Chroococcales</taxon>
        <taxon>Microcystaceae</taxon>
        <taxon>Microcystis</taxon>
    </lineage>
</organism>
<reference evidence="1 2" key="1">
    <citation type="journal article" date="2016" name="Stand. Genomic Sci.">
        <title>Complete genome sequence and genomic characterization of Microcystis panniformis FACHB 1757 by third-generation sequencing.</title>
        <authorList>
            <person name="Zhang J.Y."/>
            <person name="Guan R."/>
            <person name="Zhang H.J."/>
            <person name="Li H."/>
            <person name="Xiao P."/>
            <person name="Yu G.L."/>
            <person name="Du L."/>
            <person name="Cao D.M."/>
            <person name="Zhu B.C."/>
            <person name="Li R.H."/>
            <person name="Lu Z.H."/>
        </authorList>
    </citation>
    <scope>NUCLEOTIDE SEQUENCE [LARGE SCALE GENOMIC DNA]</scope>
    <source>
        <strain evidence="1 2">FACHB-1757</strain>
    </source>
</reference>
<keyword evidence="2" id="KW-1185">Reference proteome</keyword>
<dbReference type="PATRIC" id="fig|1638788.3.peg.4148"/>
<proteinExistence type="predicted"/>
<sequence length="65" mass="7443">MSLLQSRTTAVVTCPQANTWVRLRMLPSPYSFDEALLLCEQDQGRWVAWIPDFGEIILIEGQFEA</sequence>
<evidence type="ECO:0000313" key="2">
    <source>
        <dbReference type="Proteomes" id="UP000068167"/>
    </source>
</evidence>
<gene>
    <name evidence="1" type="ORF">VL20_4119</name>
</gene>